<proteinExistence type="predicted"/>
<gene>
    <name evidence="1" type="ORF">D1632_14075</name>
</gene>
<evidence type="ECO:0000313" key="2">
    <source>
        <dbReference type="Proteomes" id="UP000267524"/>
    </source>
</evidence>
<dbReference type="EMBL" id="QWIV01000014">
    <property type="protein sequence ID" value="RMZ58714.1"/>
    <property type="molecule type" value="Genomic_DNA"/>
</dbReference>
<protein>
    <submittedName>
        <fullName evidence="1">DUF1882 domain-containing protein</fullName>
    </submittedName>
</protein>
<dbReference type="Proteomes" id="UP000267524">
    <property type="component" value="Unassembled WGS sequence"/>
</dbReference>
<dbReference type="AlphaFoldDB" id="A0A3M7L9L2"/>
<accession>A0A3M7L9L2</accession>
<reference evidence="1 2" key="1">
    <citation type="submission" date="2018-08" db="EMBL/GenBank/DDBJ databases">
        <title>Chryseobacterium nematophagum: a novel matrix digesting pathogen of nematodes.</title>
        <authorList>
            <person name="Page A."/>
            <person name="Roberts M."/>
            <person name="Felix M.-A."/>
            <person name="Weir W."/>
        </authorList>
    </citation>
    <scope>NUCLEOTIDE SEQUENCE [LARGE SCALE GENOMIC DNA]</scope>
    <source>
        <strain evidence="1 2">JUb275</strain>
    </source>
</reference>
<sequence>MNNYFIIIFIFFYLKTDSNPTMTSNCLIKINSSYRIGIRKKLSIRIVFSGNSFFNKRYFISKHLTKSILGNISVFDFLSIDCITKIFVVSGHCFSNCTGSSSCSKKVSDSFLPCPNFCESTINRWI</sequence>
<evidence type="ECO:0000313" key="1">
    <source>
        <dbReference type="EMBL" id="RMZ58714.1"/>
    </source>
</evidence>
<comment type="caution">
    <text evidence="1">The sequence shown here is derived from an EMBL/GenBank/DDBJ whole genome shotgun (WGS) entry which is preliminary data.</text>
</comment>
<keyword evidence="2" id="KW-1185">Reference proteome</keyword>
<organism evidence="1 2">
    <name type="scientific">Chryseobacterium nematophagum</name>
    <dbReference type="NCBI Taxonomy" id="2305228"/>
    <lineage>
        <taxon>Bacteria</taxon>
        <taxon>Pseudomonadati</taxon>
        <taxon>Bacteroidota</taxon>
        <taxon>Flavobacteriia</taxon>
        <taxon>Flavobacteriales</taxon>
        <taxon>Weeksellaceae</taxon>
        <taxon>Chryseobacterium group</taxon>
        <taxon>Chryseobacterium</taxon>
    </lineage>
</organism>
<name>A0A3M7L9L2_9FLAO</name>